<dbReference type="PANTHER" id="PTHR12866">
    <property type="entry name" value="UBIQUITIN-LIKE-CONJUGATING ENZYME ATG3"/>
    <property type="match status" value="1"/>
</dbReference>
<accession>A0ABR3GXY8</accession>
<gene>
    <name evidence="12" type="primary">ATG3</name>
    <name evidence="12" type="ORF">Q9L58_000421</name>
</gene>
<evidence type="ECO:0000256" key="4">
    <source>
        <dbReference type="ARBA" id="ARBA00022448"/>
    </source>
</evidence>
<evidence type="ECO:0000256" key="9">
    <source>
        <dbReference type="ARBA" id="ARBA00032144"/>
    </source>
</evidence>
<comment type="subcellular location">
    <subcellularLocation>
        <location evidence="1">Cytoplasm</location>
    </subcellularLocation>
</comment>
<comment type="similarity">
    <text evidence="2">Belongs to the ATG3 family.</text>
</comment>
<keyword evidence="8" id="KW-0072">Autophagy</keyword>
<evidence type="ECO:0000256" key="8">
    <source>
        <dbReference type="ARBA" id="ARBA00023006"/>
    </source>
</evidence>
<evidence type="ECO:0000256" key="7">
    <source>
        <dbReference type="ARBA" id="ARBA00022927"/>
    </source>
</evidence>
<dbReference type="PANTHER" id="PTHR12866:SF2">
    <property type="entry name" value="UBIQUITIN-LIKE-CONJUGATING ENZYME ATG3"/>
    <property type="match status" value="1"/>
</dbReference>
<name>A0ABR3GXY8_9PEZI</name>
<organism evidence="12 13">
    <name type="scientific">Discina gigas</name>
    <dbReference type="NCBI Taxonomy" id="1032678"/>
    <lineage>
        <taxon>Eukaryota</taxon>
        <taxon>Fungi</taxon>
        <taxon>Dikarya</taxon>
        <taxon>Ascomycota</taxon>
        <taxon>Pezizomycotina</taxon>
        <taxon>Pezizomycetes</taxon>
        <taxon>Pezizales</taxon>
        <taxon>Discinaceae</taxon>
        <taxon>Discina</taxon>
    </lineage>
</organism>
<evidence type="ECO:0000256" key="6">
    <source>
        <dbReference type="ARBA" id="ARBA00022786"/>
    </source>
</evidence>
<evidence type="ECO:0000313" key="13">
    <source>
        <dbReference type="Proteomes" id="UP001447188"/>
    </source>
</evidence>
<feature type="compositionally biased region" description="Acidic residues" evidence="11">
    <location>
        <begin position="122"/>
        <end position="148"/>
    </location>
</feature>
<keyword evidence="4" id="KW-0813">Transport</keyword>
<evidence type="ECO:0000256" key="2">
    <source>
        <dbReference type="ARBA" id="ARBA00007683"/>
    </source>
</evidence>
<protein>
    <recommendedName>
        <fullName evidence="3">Autophagy-related protein 3</fullName>
    </recommendedName>
    <alternativeName>
        <fullName evidence="9 10">Autophagy-related E2-like conjugation enzyme ATG3</fullName>
    </alternativeName>
</protein>
<keyword evidence="7" id="KW-0653">Protein transport</keyword>
<comment type="caution">
    <text evidence="12">The sequence shown here is derived from an EMBL/GenBank/DDBJ whole genome shotgun (WGS) entry which is preliminary data.</text>
</comment>
<evidence type="ECO:0000256" key="10">
    <source>
        <dbReference type="ARBA" id="ARBA00033139"/>
    </source>
</evidence>
<evidence type="ECO:0000313" key="12">
    <source>
        <dbReference type="EMBL" id="KAL0640451.1"/>
    </source>
</evidence>
<evidence type="ECO:0000256" key="3">
    <source>
        <dbReference type="ARBA" id="ARBA00018067"/>
    </source>
</evidence>
<dbReference type="Pfam" id="PF03987">
    <property type="entry name" value="Autophagy_act_C"/>
    <property type="match status" value="1"/>
</dbReference>
<proteinExistence type="inferred from homology"/>
<evidence type="ECO:0000256" key="1">
    <source>
        <dbReference type="ARBA" id="ARBA00004496"/>
    </source>
</evidence>
<reference evidence="12 13" key="1">
    <citation type="submission" date="2024-02" db="EMBL/GenBank/DDBJ databases">
        <title>Discinaceae phylogenomics.</title>
        <authorList>
            <person name="Dirks A.C."/>
            <person name="James T.Y."/>
        </authorList>
    </citation>
    <scope>NUCLEOTIDE SEQUENCE [LARGE SCALE GENOMIC DNA]</scope>
    <source>
        <strain evidence="12 13">ACD0624</strain>
    </source>
</reference>
<evidence type="ECO:0000256" key="11">
    <source>
        <dbReference type="SAM" id="MobiDB-lite"/>
    </source>
</evidence>
<dbReference type="Proteomes" id="UP001447188">
    <property type="component" value="Unassembled WGS sequence"/>
</dbReference>
<feature type="region of interest" description="Disordered" evidence="11">
    <location>
        <begin position="82"/>
        <end position="157"/>
    </location>
</feature>
<dbReference type="InterPro" id="IPR007135">
    <property type="entry name" value="Atg3/Atg10"/>
</dbReference>
<sequence length="309" mass="34994">MAYFQSSLSRLREYLSTPSHTSTFTKTGEVTPEEFVAAGDYLVYKFPTWSWAAAAPLKKVAYLPDDKQYLVLRNAPCHSRVDDTFSSWNPGEPKGEGEDEWEDNAPPGEQNPLPKVKTVDESGVEEEAEDDDDDEDEDIPDEEEDDDEAIIKETPKAKTGRGLKAPLRTYNLYITYSLYYRVPRFYLSGHDGTTRMPLEPPTVMFEDIAPDYREKTVTIEEFPPMDGGVMMASVHPCRHAEVMKRIFESMARRREREEWHEIAPASVEEAGTEEDSDDGGLRVDQYLVVFVKVIAGVVPGVELDYTMGI</sequence>
<keyword evidence="6" id="KW-0833">Ubl conjugation pathway</keyword>
<keyword evidence="13" id="KW-1185">Reference proteome</keyword>
<evidence type="ECO:0000256" key="5">
    <source>
        <dbReference type="ARBA" id="ARBA00022490"/>
    </source>
</evidence>
<dbReference type="EMBL" id="JBBBZM010000003">
    <property type="protein sequence ID" value="KAL0640451.1"/>
    <property type="molecule type" value="Genomic_DNA"/>
</dbReference>
<keyword evidence="5" id="KW-0963">Cytoplasm</keyword>